<dbReference type="AlphaFoldDB" id="A0AAV2JE90"/>
<dbReference type="Proteomes" id="UP001497482">
    <property type="component" value="Chromosome 12"/>
</dbReference>
<dbReference type="EMBL" id="OZ035834">
    <property type="protein sequence ID" value="CAL1575780.1"/>
    <property type="molecule type" value="Genomic_DNA"/>
</dbReference>
<gene>
    <name evidence="2" type="ORF">KC01_LOCUS7281</name>
</gene>
<evidence type="ECO:0000313" key="2">
    <source>
        <dbReference type="EMBL" id="CAL1575780.1"/>
    </source>
</evidence>
<proteinExistence type="predicted"/>
<evidence type="ECO:0000313" key="3">
    <source>
        <dbReference type="Proteomes" id="UP001497482"/>
    </source>
</evidence>
<feature type="region of interest" description="Disordered" evidence="1">
    <location>
        <begin position="94"/>
        <end position="124"/>
    </location>
</feature>
<accession>A0AAV2JE90</accession>
<evidence type="ECO:0000256" key="1">
    <source>
        <dbReference type="SAM" id="MobiDB-lite"/>
    </source>
</evidence>
<reference evidence="2 3" key="1">
    <citation type="submission" date="2024-04" db="EMBL/GenBank/DDBJ databases">
        <authorList>
            <person name="Waldvogel A.-M."/>
            <person name="Schoenle A."/>
        </authorList>
    </citation>
    <scope>NUCLEOTIDE SEQUENCE [LARGE SCALE GENOMIC DNA]</scope>
</reference>
<keyword evidence="3" id="KW-1185">Reference proteome</keyword>
<organism evidence="2 3">
    <name type="scientific">Knipowitschia caucasica</name>
    <name type="common">Caucasian dwarf goby</name>
    <name type="synonym">Pomatoschistus caucasicus</name>
    <dbReference type="NCBI Taxonomy" id="637954"/>
    <lineage>
        <taxon>Eukaryota</taxon>
        <taxon>Metazoa</taxon>
        <taxon>Chordata</taxon>
        <taxon>Craniata</taxon>
        <taxon>Vertebrata</taxon>
        <taxon>Euteleostomi</taxon>
        <taxon>Actinopterygii</taxon>
        <taxon>Neopterygii</taxon>
        <taxon>Teleostei</taxon>
        <taxon>Neoteleostei</taxon>
        <taxon>Acanthomorphata</taxon>
        <taxon>Gobiaria</taxon>
        <taxon>Gobiiformes</taxon>
        <taxon>Gobioidei</taxon>
        <taxon>Gobiidae</taxon>
        <taxon>Gobiinae</taxon>
        <taxon>Knipowitschia</taxon>
    </lineage>
</organism>
<protein>
    <submittedName>
        <fullName evidence="2">Uncharacterized protein</fullName>
    </submittedName>
</protein>
<name>A0AAV2JE90_KNICA</name>
<sequence length="129" mass="13848">MTRALVVSSEYQQSVVLPLVALEVECEAGGVSGWSEGDSACPGVAAEPGFLRPVVVTVKEGRNGQRDSKTILDREGSSPASGLYEQLQVLKSQSQSAPGCERAKERARGIRSKNSPKHSDCRNRGFRLC</sequence>